<keyword evidence="3" id="KW-1185">Reference proteome</keyword>
<dbReference type="InterPro" id="IPR013655">
    <property type="entry name" value="PAS_fold_3"/>
</dbReference>
<reference evidence="3" key="1">
    <citation type="journal article" date="2019" name="Int. J. Syst. Evol. Microbiol.">
        <title>The Global Catalogue of Microorganisms (GCM) 10K type strain sequencing project: providing services to taxonomists for standard genome sequencing and annotation.</title>
        <authorList>
            <consortium name="The Broad Institute Genomics Platform"/>
            <consortium name="The Broad Institute Genome Sequencing Center for Infectious Disease"/>
            <person name="Wu L."/>
            <person name="Ma J."/>
        </authorList>
    </citation>
    <scope>NUCLEOTIDE SEQUENCE [LARGE SCALE GENOMIC DNA]</scope>
    <source>
        <strain evidence="3">KCTC 52925</strain>
    </source>
</reference>
<dbReference type="InterPro" id="IPR029016">
    <property type="entry name" value="GAF-like_dom_sf"/>
</dbReference>
<dbReference type="InterPro" id="IPR000014">
    <property type="entry name" value="PAS"/>
</dbReference>
<dbReference type="RefSeq" id="WP_251742022.1">
    <property type="nucleotide sequence ID" value="NZ_JBHUOJ010000009.1"/>
</dbReference>
<sequence length="368" mass="42327">MQEEERLHELYSYNILDTAQDKDLDEIAEIASAICNTPIAQISLIDREIEFLKAEVGTDLKKIPRELSFCSHLVYSPGELMIVENLLNDPRFKEHPFVKAGPKARFYAGAPLETPNGNVLGALCVIDFEPKVISEKQKNALKLLAKRVLENFDLRKLLQTQKDDIKSNILKLRKLTDNAPGLIYQFKITTDGKMSFPFLSSGISNINSNLNPRILAEEAATSFVKFLHPDDLQNFNLTIQESFQNLSIWEAEYRLIGDDKHYKWYHGKSKPERLDDGSVLWHGMMQDITDKKEYEETLEKLSFDISHGLRPSVCNMLGITSMIETEKIDVDTLKEYSGYIKKISLELDDFTKKLNETYENRSYPRHKK</sequence>
<dbReference type="Gene3D" id="3.30.450.20">
    <property type="entry name" value="PAS domain"/>
    <property type="match status" value="1"/>
</dbReference>
<dbReference type="InterPro" id="IPR003018">
    <property type="entry name" value="GAF"/>
</dbReference>
<dbReference type="EMBL" id="JBHUOJ010000009">
    <property type="protein sequence ID" value="MFD2832675.1"/>
    <property type="molecule type" value="Genomic_DNA"/>
</dbReference>
<proteinExistence type="predicted"/>
<dbReference type="PANTHER" id="PTHR43102">
    <property type="entry name" value="SLR1143 PROTEIN"/>
    <property type="match status" value="1"/>
</dbReference>
<accession>A0ABW5X346</accession>
<dbReference type="Pfam" id="PF08447">
    <property type="entry name" value="PAS_3"/>
    <property type="match status" value="1"/>
</dbReference>
<dbReference type="SUPFAM" id="SSF55785">
    <property type="entry name" value="PYP-like sensor domain (PAS domain)"/>
    <property type="match status" value="1"/>
</dbReference>
<dbReference type="Pfam" id="PF01590">
    <property type="entry name" value="GAF"/>
    <property type="match status" value="1"/>
</dbReference>
<protein>
    <submittedName>
        <fullName evidence="2">GAF domain-containing protein</fullName>
    </submittedName>
</protein>
<organism evidence="2 3">
    <name type="scientific">Christiangramia antarctica</name>
    <dbReference type="NCBI Taxonomy" id="2058158"/>
    <lineage>
        <taxon>Bacteria</taxon>
        <taxon>Pseudomonadati</taxon>
        <taxon>Bacteroidota</taxon>
        <taxon>Flavobacteriia</taxon>
        <taxon>Flavobacteriales</taxon>
        <taxon>Flavobacteriaceae</taxon>
        <taxon>Christiangramia</taxon>
    </lineage>
</organism>
<dbReference type="Gene3D" id="3.30.450.40">
    <property type="match status" value="1"/>
</dbReference>
<dbReference type="SUPFAM" id="SSF55781">
    <property type="entry name" value="GAF domain-like"/>
    <property type="match status" value="1"/>
</dbReference>
<dbReference type="InterPro" id="IPR000700">
    <property type="entry name" value="PAS-assoc_C"/>
</dbReference>
<comment type="caution">
    <text evidence="2">The sequence shown here is derived from an EMBL/GenBank/DDBJ whole genome shotgun (WGS) entry which is preliminary data.</text>
</comment>
<evidence type="ECO:0000313" key="2">
    <source>
        <dbReference type="EMBL" id="MFD2832675.1"/>
    </source>
</evidence>
<name>A0ABW5X346_9FLAO</name>
<dbReference type="PANTHER" id="PTHR43102:SF2">
    <property type="entry name" value="GAF DOMAIN-CONTAINING PROTEIN"/>
    <property type="match status" value="1"/>
</dbReference>
<dbReference type="CDD" id="cd00130">
    <property type="entry name" value="PAS"/>
    <property type="match status" value="1"/>
</dbReference>
<dbReference type="Proteomes" id="UP001597438">
    <property type="component" value="Unassembled WGS sequence"/>
</dbReference>
<dbReference type="InterPro" id="IPR035965">
    <property type="entry name" value="PAS-like_dom_sf"/>
</dbReference>
<feature type="domain" description="PAC" evidence="1">
    <location>
        <begin position="249"/>
        <end position="300"/>
    </location>
</feature>
<evidence type="ECO:0000313" key="3">
    <source>
        <dbReference type="Proteomes" id="UP001597438"/>
    </source>
</evidence>
<dbReference type="PROSITE" id="PS50113">
    <property type="entry name" value="PAC"/>
    <property type="match status" value="1"/>
</dbReference>
<evidence type="ECO:0000259" key="1">
    <source>
        <dbReference type="PROSITE" id="PS50113"/>
    </source>
</evidence>
<gene>
    <name evidence="2" type="ORF">ACFSYS_05195</name>
</gene>